<evidence type="ECO:0000256" key="6">
    <source>
        <dbReference type="ARBA" id="ARBA00022840"/>
    </source>
</evidence>
<protein>
    <recommendedName>
        <fullName evidence="1">non-specific serine/threonine protein kinase</fullName>
        <ecNumber evidence="1">2.7.11.1</ecNumber>
    </recommendedName>
</protein>
<proteinExistence type="predicted"/>
<dbReference type="InterPro" id="IPR052396">
    <property type="entry name" value="Meiotic_Drive_Suppr_Kinase"/>
</dbReference>
<keyword evidence="5" id="KW-0418">Kinase</keyword>
<dbReference type="GO" id="GO:0005524">
    <property type="term" value="F:ATP binding"/>
    <property type="evidence" value="ECO:0007669"/>
    <property type="project" value="UniProtKB-KW"/>
</dbReference>
<organism evidence="10 11">
    <name type="scientific">Macrolepiota fuliginosa MF-IS2</name>
    <dbReference type="NCBI Taxonomy" id="1400762"/>
    <lineage>
        <taxon>Eukaryota</taxon>
        <taxon>Fungi</taxon>
        <taxon>Dikarya</taxon>
        <taxon>Basidiomycota</taxon>
        <taxon>Agaricomycotina</taxon>
        <taxon>Agaricomycetes</taxon>
        <taxon>Agaricomycetidae</taxon>
        <taxon>Agaricales</taxon>
        <taxon>Agaricineae</taxon>
        <taxon>Agaricaceae</taxon>
        <taxon>Macrolepiota</taxon>
    </lineage>
</organism>
<dbReference type="EC" id="2.7.11.1" evidence="1"/>
<evidence type="ECO:0000256" key="1">
    <source>
        <dbReference type="ARBA" id="ARBA00012513"/>
    </source>
</evidence>
<dbReference type="Gene3D" id="1.10.510.10">
    <property type="entry name" value="Transferase(Phosphotransferase) domain 1"/>
    <property type="match status" value="1"/>
</dbReference>
<accession>A0A9P6BWL3</accession>
<gene>
    <name evidence="10" type="ORF">P691DRAFT_809621</name>
</gene>
<dbReference type="Proteomes" id="UP000807342">
    <property type="component" value="Unassembled WGS sequence"/>
</dbReference>
<dbReference type="PANTHER" id="PTHR37171">
    <property type="entry name" value="SERINE/THREONINE-PROTEIN KINASE YRZF-RELATED"/>
    <property type="match status" value="1"/>
</dbReference>
<feature type="domain" description="RIO-type" evidence="9">
    <location>
        <begin position="147"/>
        <end position="189"/>
    </location>
</feature>
<evidence type="ECO:0000256" key="8">
    <source>
        <dbReference type="ARBA" id="ARBA00048679"/>
    </source>
</evidence>
<comment type="caution">
    <text evidence="10">The sequence shown here is derived from an EMBL/GenBank/DDBJ whole genome shotgun (WGS) entry which is preliminary data.</text>
</comment>
<dbReference type="InterPro" id="IPR018934">
    <property type="entry name" value="RIO_dom"/>
</dbReference>
<comment type="catalytic activity">
    <reaction evidence="7">
        <text>L-threonyl-[protein] + ATP = O-phospho-L-threonyl-[protein] + ADP + H(+)</text>
        <dbReference type="Rhea" id="RHEA:46608"/>
        <dbReference type="Rhea" id="RHEA-COMP:11060"/>
        <dbReference type="Rhea" id="RHEA-COMP:11605"/>
        <dbReference type="ChEBI" id="CHEBI:15378"/>
        <dbReference type="ChEBI" id="CHEBI:30013"/>
        <dbReference type="ChEBI" id="CHEBI:30616"/>
        <dbReference type="ChEBI" id="CHEBI:61977"/>
        <dbReference type="ChEBI" id="CHEBI:456216"/>
        <dbReference type="EC" id="2.7.11.1"/>
    </reaction>
</comment>
<dbReference type="OrthoDB" id="2523749at2759"/>
<sequence length="226" mass="25897">MTPLRIQFPTTWPGWTTPECTLTPILTDPGHDLPLHDKPVTVSVDPKTTADYYSDSPVFRAHYIRPTGSIPVALKFAMRDDLISDLIEEANVYTGALEPLQGETVPNCYGLYVGTMNGQTVACLVLEYWGECLRRPFDRLSVELRLRILQQLGEIHKRGLLHGDFAERNVLEYNGDIRIIDFDQAIHHECDCDMDFRPGQKLPDATNFGCPQLWEICRYRMRLWKS</sequence>
<evidence type="ECO:0000256" key="7">
    <source>
        <dbReference type="ARBA" id="ARBA00047899"/>
    </source>
</evidence>
<name>A0A9P6BWL3_9AGAR</name>
<keyword evidence="3" id="KW-0808">Transferase</keyword>
<keyword evidence="4" id="KW-0547">Nucleotide-binding</keyword>
<evidence type="ECO:0000259" key="9">
    <source>
        <dbReference type="Pfam" id="PF01163"/>
    </source>
</evidence>
<dbReference type="InterPro" id="IPR011009">
    <property type="entry name" value="Kinase-like_dom_sf"/>
</dbReference>
<evidence type="ECO:0000256" key="5">
    <source>
        <dbReference type="ARBA" id="ARBA00022777"/>
    </source>
</evidence>
<evidence type="ECO:0000313" key="10">
    <source>
        <dbReference type="EMBL" id="KAF9443031.1"/>
    </source>
</evidence>
<dbReference type="PANTHER" id="PTHR37171:SF1">
    <property type="entry name" value="SERINE_THREONINE-PROTEIN KINASE YRZF-RELATED"/>
    <property type="match status" value="1"/>
</dbReference>
<comment type="catalytic activity">
    <reaction evidence="8">
        <text>L-seryl-[protein] + ATP = O-phospho-L-seryl-[protein] + ADP + H(+)</text>
        <dbReference type="Rhea" id="RHEA:17989"/>
        <dbReference type="Rhea" id="RHEA-COMP:9863"/>
        <dbReference type="Rhea" id="RHEA-COMP:11604"/>
        <dbReference type="ChEBI" id="CHEBI:15378"/>
        <dbReference type="ChEBI" id="CHEBI:29999"/>
        <dbReference type="ChEBI" id="CHEBI:30616"/>
        <dbReference type="ChEBI" id="CHEBI:83421"/>
        <dbReference type="ChEBI" id="CHEBI:456216"/>
        <dbReference type="EC" id="2.7.11.1"/>
    </reaction>
</comment>
<evidence type="ECO:0000313" key="11">
    <source>
        <dbReference type="Proteomes" id="UP000807342"/>
    </source>
</evidence>
<evidence type="ECO:0000256" key="4">
    <source>
        <dbReference type="ARBA" id="ARBA00022741"/>
    </source>
</evidence>
<evidence type="ECO:0000256" key="2">
    <source>
        <dbReference type="ARBA" id="ARBA00022527"/>
    </source>
</evidence>
<dbReference type="AlphaFoldDB" id="A0A9P6BWL3"/>
<dbReference type="SUPFAM" id="SSF56112">
    <property type="entry name" value="Protein kinase-like (PK-like)"/>
    <property type="match status" value="1"/>
</dbReference>
<dbReference type="Pfam" id="PF01163">
    <property type="entry name" value="RIO1"/>
    <property type="match status" value="1"/>
</dbReference>
<evidence type="ECO:0000256" key="3">
    <source>
        <dbReference type="ARBA" id="ARBA00022679"/>
    </source>
</evidence>
<reference evidence="10" key="1">
    <citation type="submission" date="2020-11" db="EMBL/GenBank/DDBJ databases">
        <authorList>
            <consortium name="DOE Joint Genome Institute"/>
            <person name="Ahrendt S."/>
            <person name="Riley R."/>
            <person name="Andreopoulos W."/>
            <person name="Labutti K."/>
            <person name="Pangilinan J."/>
            <person name="Ruiz-Duenas F.J."/>
            <person name="Barrasa J.M."/>
            <person name="Sanchez-Garcia M."/>
            <person name="Camarero S."/>
            <person name="Miyauchi S."/>
            <person name="Serrano A."/>
            <person name="Linde D."/>
            <person name="Babiker R."/>
            <person name="Drula E."/>
            <person name="Ayuso-Fernandez I."/>
            <person name="Pacheco R."/>
            <person name="Padilla G."/>
            <person name="Ferreira P."/>
            <person name="Barriuso J."/>
            <person name="Kellner H."/>
            <person name="Castanera R."/>
            <person name="Alfaro M."/>
            <person name="Ramirez L."/>
            <person name="Pisabarro A.G."/>
            <person name="Kuo A."/>
            <person name="Tritt A."/>
            <person name="Lipzen A."/>
            <person name="He G."/>
            <person name="Yan M."/>
            <person name="Ng V."/>
            <person name="Cullen D."/>
            <person name="Martin F."/>
            <person name="Rosso M.-N."/>
            <person name="Henrissat B."/>
            <person name="Hibbett D."/>
            <person name="Martinez A.T."/>
            <person name="Grigoriev I.V."/>
        </authorList>
    </citation>
    <scope>NUCLEOTIDE SEQUENCE</scope>
    <source>
        <strain evidence="10">MF-IS2</strain>
    </source>
</reference>
<dbReference type="GO" id="GO:0004674">
    <property type="term" value="F:protein serine/threonine kinase activity"/>
    <property type="evidence" value="ECO:0007669"/>
    <property type="project" value="UniProtKB-KW"/>
</dbReference>
<keyword evidence="2" id="KW-0723">Serine/threonine-protein kinase</keyword>
<keyword evidence="11" id="KW-1185">Reference proteome</keyword>
<keyword evidence="6" id="KW-0067">ATP-binding</keyword>
<dbReference type="EMBL" id="MU151530">
    <property type="protein sequence ID" value="KAF9443031.1"/>
    <property type="molecule type" value="Genomic_DNA"/>
</dbReference>